<dbReference type="PATRIC" id="fig|69.6.peg.3293"/>
<dbReference type="Proteomes" id="UP000061569">
    <property type="component" value="Chromosome"/>
</dbReference>
<dbReference type="KEGG" id="lez:GLE_3343"/>
<dbReference type="AlphaFoldDB" id="A0A0S2DJV2"/>
<dbReference type="Gene3D" id="2.120.10.30">
    <property type="entry name" value="TolB, C-terminal domain"/>
    <property type="match status" value="1"/>
</dbReference>
<organism evidence="1 2">
    <name type="scientific">Lysobacter enzymogenes</name>
    <dbReference type="NCBI Taxonomy" id="69"/>
    <lineage>
        <taxon>Bacteria</taxon>
        <taxon>Pseudomonadati</taxon>
        <taxon>Pseudomonadota</taxon>
        <taxon>Gammaproteobacteria</taxon>
        <taxon>Lysobacterales</taxon>
        <taxon>Lysobacteraceae</taxon>
        <taxon>Lysobacter</taxon>
    </lineage>
</organism>
<dbReference type="STRING" id="69.GLE_3343"/>
<accession>A0A0S2DJV2</accession>
<keyword evidence="1" id="KW-0449">Lipoprotein</keyword>
<proteinExistence type="predicted"/>
<dbReference type="EMBL" id="CP013140">
    <property type="protein sequence ID" value="ALN58689.1"/>
    <property type="molecule type" value="Genomic_DNA"/>
</dbReference>
<name>A0A0S2DJV2_LYSEN</name>
<dbReference type="PROSITE" id="PS51257">
    <property type="entry name" value="PROKAR_LIPOPROTEIN"/>
    <property type="match status" value="1"/>
</dbReference>
<evidence type="ECO:0000313" key="1">
    <source>
        <dbReference type="EMBL" id="ALN58689.1"/>
    </source>
</evidence>
<protein>
    <submittedName>
        <fullName evidence="1">Lipoprotein</fullName>
    </submittedName>
</protein>
<dbReference type="Pfam" id="PF07676">
    <property type="entry name" value="PD40"/>
    <property type="match status" value="2"/>
</dbReference>
<dbReference type="InterPro" id="IPR011042">
    <property type="entry name" value="6-blade_b-propeller_TolB-like"/>
</dbReference>
<dbReference type="SUPFAM" id="SSF69304">
    <property type="entry name" value="Tricorn protease N-terminal domain"/>
    <property type="match status" value="1"/>
</dbReference>
<sequence>MRRFRPPRSLRPAAASDSPARWLPMAILAAACASVCALAYPRSPAAMPQRWAPAGIASDQYESSPTFSPDGRELYFMRSDRDFAQWRILHSRCTDAGWSPPAPPAFAAARPGLDADPFVSADGKRVYFVSARHDPKGEDLDIYYVERETGDCKTDDCWSAPVRLPAPVNSPASELLPRALADGRLLFGSARAGGLGQGDLYLAAPRPGGGWRVRNLGAPVSSAANEYEAEISRDGRELIAVTDRGDRSHLYRYRLENGRWRARGRIAARADAFQVGPLLSPRGDRLLFAQADGERSGEFFLIDLKPDPDPRWPPHCAGAD</sequence>
<reference evidence="1 2" key="1">
    <citation type="submission" date="2015-11" db="EMBL/GenBank/DDBJ databases">
        <title>Genome sequences of Lysobacter enzymogenes strain C3 and Lysobacter antibioticus ATCC 29479.</title>
        <authorList>
            <person name="Kobayashi D.Y."/>
        </authorList>
    </citation>
    <scope>NUCLEOTIDE SEQUENCE [LARGE SCALE GENOMIC DNA]</scope>
    <source>
        <strain evidence="1 2">C3</strain>
    </source>
</reference>
<evidence type="ECO:0000313" key="2">
    <source>
        <dbReference type="Proteomes" id="UP000061569"/>
    </source>
</evidence>
<dbReference type="InterPro" id="IPR011659">
    <property type="entry name" value="WD40"/>
</dbReference>
<gene>
    <name evidence="1" type="ORF">GLE_3343</name>
</gene>